<dbReference type="OrthoDB" id="10666653at2759"/>
<comment type="caution">
    <text evidence="2">The sequence shown here is derived from an EMBL/GenBank/DDBJ whole genome shotgun (WGS) entry which is preliminary data.</text>
</comment>
<feature type="compositionally biased region" description="Polar residues" evidence="1">
    <location>
        <begin position="100"/>
        <end position="118"/>
    </location>
</feature>
<feature type="compositionally biased region" description="Polar residues" evidence="1">
    <location>
        <begin position="52"/>
        <end position="75"/>
    </location>
</feature>
<feature type="compositionally biased region" description="Basic and acidic residues" evidence="1">
    <location>
        <begin position="185"/>
        <end position="194"/>
    </location>
</feature>
<reference evidence="2" key="1">
    <citation type="journal article" date="2020" name="Fungal Divers.">
        <title>Resolving the Mortierellaceae phylogeny through synthesis of multi-gene phylogenetics and phylogenomics.</title>
        <authorList>
            <person name="Vandepol N."/>
            <person name="Liber J."/>
            <person name="Desiro A."/>
            <person name="Na H."/>
            <person name="Kennedy M."/>
            <person name="Barry K."/>
            <person name="Grigoriev I.V."/>
            <person name="Miller A.N."/>
            <person name="O'Donnell K."/>
            <person name="Stajich J.E."/>
            <person name="Bonito G."/>
        </authorList>
    </citation>
    <scope>NUCLEOTIDE SEQUENCE</scope>
    <source>
        <strain evidence="2">MES-2147</strain>
    </source>
</reference>
<keyword evidence="3" id="KW-1185">Reference proteome</keyword>
<feature type="compositionally biased region" description="Basic and acidic residues" evidence="1">
    <location>
        <begin position="33"/>
        <end position="51"/>
    </location>
</feature>
<evidence type="ECO:0000256" key="1">
    <source>
        <dbReference type="SAM" id="MobiDB-lite"/>
    </source>
</evidence>
<feature type="compositionally biased region" description="Basic and acidic residues" evidence="1">
    <location>
        <begin position="143"/>
        <end position="155"/>
    </location>
</feature>
<name>A0A9P6MAE5_9FUNG</name>
<dbReference type="AlphaFoldDB" id="A0A9P6MAE5"/>
<feature type="compositionally biased region" description="Basic and acidic residues" evidence="1">
    <location>
        <begin position="127"/>
        <end position="136"/>
    </location>
</feature>
<protein>
    <submittedName>
        <fullName evidence="2">Uncharacterized protein</fullName>
    </submittedName>
</protein>
<feature type="region of interest" description="Disordered" evidence="1">
    <location>
        <begin position="22"/>
        <end position="231"/>
    </location>
</feature>
<organism evidence="2 3">
    <name type="scientific">Modicella reniformis</name>
    <dbReference type="NCBI Taxonomy" id="1440133"/>
    <lineage>
        <taxon>Eukaryota</taxon>
        <taxon>Fungi</taxon>
        <taxon>Fungi incertae sedis</taxon>
        <taxon>Mucoromycota</taxon>
        <taxon>Mortierellomycotina</taxon>
        <taxon>Mortierellomycetes</taxon>
        <taxon>Mortierellales</taxon>
        <taxon>Mortierellaceae</taxon>
        <taxon>Modicella</taxon>
    </lineage>
</organism>
<feature type="compositionally biased region" description="Polar residues" evidence="1">
    <location>
        <begin position="160"/>
        <end position="169"/>
    </location>
</feature>
<proteinExistence type="predicted"/>
<dbReference type="Proteomes" id="UP000749646">
    <property type="component" value="Unassembled WGS sequence"/>
</dbReference>
<feature type="non-terminal residue" evidence="2">
    <location>
        <position position="1"/>
    </location>
</feature>
<dbReference type="EMBL" id="JAAAHW010003354">
    <property type="protein sequence ID" value="KAF9984787.1"/>
    <property type="molecule type" value="Genomic_DNA"/>
</dbReference>
<accession>A0A9P6MAE5</accession>
<evidence type="ECO:0000313" key="3">
    <source>
        <dbReference type="Proteomes" id="UP000749646"/>
    </source>
</evidence>
<gene>
    <name evidence="2" type="ORF">BGZ65_012626</name>
</gene>
<evidence type="ECO:0000313" key="2">
    <source>
        <dbReference type="EMBL" id="KAF9984787.1"/>
    </source>
</evidence>
<feature type="compositionally biased region" description="Basic and acidic residues" evidence="1">
    <location>
        <begin position="201"/>
        <end position="231"/>
    </location>
</feature>
<sequence length="231" mass="25536">MSQGLPSTSPGVSLTINNLAKHTEHHKQLGNRDFMREFIERLPERAPKPSEKPSSTNAGSSNEHSSHLQPSQQRQAESKSKRKRPQAAEVHPHSGPENIADQSSSVPRKGIQSSSTQDPSRRAGFVAKEKQDETKTITKRRKQSLDIDADIKNLDINKSVKGSQYSNGRLQDKSTKAAPAAVGKRVLDTGKDKPGIQGDQHVSDRKDVKSYPKYRENEPCRERENKGGTGN</sequence>